<name>A0A2T2XHQ6_9FIRM</name>
<evidence type="ECO:0000313" key="2">
    <source>
        <dbReference type="EMBL" id="PSR33972.1"/>
    </source>
</evidence>
<comment type="caution">
    <text evidence="2">The sequence shown here is derived from an EMBL/GenBank/DDBJ whole genome shotgun (WGS) entry which is preliminary data.</text>
</comment>
<keyword evidence="1" id="KW-1133">Transmembrane helix</keyword>
<dbReference type="Proteomes" id="UP000242972">
    <property type="component" value="Unassembled WGS sequence"/>
</dbReference>
<protein>
    <recommendedName>
        <fullName evidence="4">DUF4199 domain-containing protein</fullName>
    </recommendedName>
</protein>
<sequence length="167" mass="17321">MLRSMQFGIRLAMVGSIVGILLAVPYVFVGFSVDIVGAGASAWPLILENGLPALMLVVVGSLAARRGFGPSQVAGSFGAAYGLVAGLAHFIAALVMPHKDMLIRAMEFVAVAHGKKMTAANLSSLVNTVNHPSLLSMVVDNAVELAALGIILGWVGAKLVRNRTGKN</sequence>
<feature type="transmembrane region" description="Helical" evidence="1">
    <location>
        <begin position="41"/>
        <end position="64"/>
    </location>
</feature>
<organism evidence="2 3">
    <name type="scientific">Sulfobacillus benefaciens</name>
    <dbReference type="NCBI Taxonomy" id="453960"/>
    <lineage>
        <taxon>Bacteria</taxon>
        <taxon>Bacillati</taxon>
        <taxon>Bacillota</taxon>
        <taxon>Clostridia</taxon>
        <taxon>Eubacteriales</taxon>
        <taxon>Clostridiales Family XVII. Incertae Sedis</taxon>
        <taxon>Sulfobacillus</taxon>
    </lineage>
</organism>
<feature type="transmembrane region" description="Helical" evidence="1">
    <location>
        <begin position="7"/>
        <end position="29"/>
    </location>
</feature>
<proteinExistence type="predicted"/>
<evidence type="ECO:0000313" key="3">
    <source>
        <dbReference type="Proteomes" id="UP000242972"/>
    </source>
</evidence>
<accession>A0A2T2XHQ6</accession>
<evidence type="ECO:0008006" key="4">
    <source>
        <dbReference type="Google" id="ProtNLM"/>
    </source>
</evidence>
<keyword evidence="1" id="KW-0812">Transmembrane</keyword>
<keyword evidence="1" id="KW-0472">Membrane</keyword>
<feature type="transmembrane region" description="Helical" evidence="1">
    <location>
        <begin position="76"/>
        <end position="96"/>
    </location>
</feature>
<reference evidence="2 3" key="1">
    <citation type="journal article" date="2014" name="BMC Genomics">
        <title>Comparison of environmental and isolate Sulfobacillus genomes reveals diverse carbon, sulfur, nitrogen, and hydrogen metabolisms.</title>
        <authorList>
            <person name="Justice N.B."/>
            <person name="Norman A."/>
            <person name="Brown C.T."/>
            <person name="Singh A."/>
            <person name="Thomas B.C."/>
            <person name="Banfield J.F."/>
        </authorList>
    </citation>
    <scope>NUCLEOTIDE SEQUENCE [LARGE SCALE GENOMIC DNA]</scope>
    <source>
        <strain evidence="2">AMDSBA4</strain>
    </source>
</reference>
<gene>
    <name evidence="2" type="ORF">C7B46_07600</name>
</gene>
<evidence type="ECO:0000256" key="1">
    <source>
        <dbReference type="SAM" id="Phobius"/>
    </source>
</evidence>
<feature type="transmembrane region" description="Helical" evidence="1">
    <location>
        <begin position="142"/>
        <end position="160"/>
    </location>
</feature>
<dbReference type="EMBL" id="PXYW01000014">
    <property type="protein sequence ID" value="PSR33972.1"/>
    <property type="molecule type" value="Genomic_DNA"/>
</dbReference>
<dbReference type="AlphaFoldDB" id="A0A2T2XHQ6"/>